<dbReference type="Proteomes" id="UP000241587">
    <property type="component" value="Unassembled WGS sequence"/>
</dbReference>
<dbReference type="OrthoDB" id="9997739at2759"/>
<dbReference type="InterPro" id="IPR000210">
    <property type="entry name" value="BTB/POZ_dom"/>
</dbReference>
<dbReference type="PROSITE" id="PS50097">
    <property type="entry name" value="BTB"/>
    <property type="match status" value="1"/>
</dbReference>
<evidence type="ECO:0000313" key="3">
    <source>
        <dbReference type="EMBL" id="PTD02507.1"/>
    </source>
</evidence>
<sequence length="264" mass="30817">MASLSYESVLQSEFFKFIVGQEKREFFVHSYIVACQSEPLEKLVNGNMKEAIERCATLLDVDSDTFVRFSQYAYTGDYQAAQRQTREHVRPKEPSPPQSPFLYPDAPKVRKKKILASWGGDMVQTKDKDLWSQFKRLYPDSVSDREPEGNAPEDDFTNIFLSHAHLYIFADCYDISALKLLCLRKLQRTLESFTVHEEAIDDVVQLLRFCYENTPEYDEMRNLLNMFAACKAVELWRSQEFQRLVRDIGEFAWGLVSEMLKRVD</sequence>
<dbReference type="PANTHER" id="PTHR47843">
    <property type="entry name" value="BTB DOMAIN-CONTAINING PROTEIN-RELATED"/>
    <property type="match status" value="1"/>
</dbReference>
<dbReference type="SUPFAM" id="SSF54695">
    <property type="entry name" value="POZ domain"/>
    <property type="match status" value="1"/>
</dbReference>
<proteinExistence type="predicted"/>
<feature type="compositionally biased region" description="Basic and acidic residues" evidence="1">
    <location>
        <begin position="84"/>
        <end position="93"/>
    </location>
</feature>
<evidence type="ECO:0000313" key="4">
    <source>
        <dbReference type="Proteomes" id="UP000241587"/>
    </source>
</evidence>
<feature type="domain" description="BTB" evidence="2">
    <location>
        <begin position="13"/>
        <end position="82"/>
    </location>
</feature>
<dbReference type="OMA" id="NYSPPSC"/>
<accession>A0A2T4GG17</accession>
<dbReference type="InterPro" id="IPR011333">
    <property type="entry name" value="SKP1/BTB/POZ_sf"/>
</dbReference>
<dbReference type="Pfam" id="PF00651">
    <property type="entry name" value="BTB"/>
    <property type="match status" value="1"/>
</dbReference>
<feature type="region of interest" description="Disordered" evidence="1">
    <location>
        <begin position="83"/>
        <end position="102"/>
    </location>
</feature>
<reference evidence="3 4" key="1">
    <citation type="submission" date="2018-02" db="EMBL/GenBank/DDBJ databases">
        <title>Fusarium culmorum secondary metabolites in fungal-bacterial-plant interactions.</title>
        <authorList>
            <person name="Schmidt R."/>
        </authorList>
    </citation>
    <scope>NUCLEOTIDE SEQUENCE [LARGE SCALE GENOMIC DNA]</scope>
    <source>
        <strain evidence="3 4">PV</strain>
    </source>
</reference>
<keyword evidence="4" id="KW-1185">Reference proteome</keyword>
<protein>
    <recommendedName>
        <fullName evidence="2">BTB domain-containing protein</fullName>
    </recommendedName>
</protein>
<gene>
    <name evidence="3" type="ORF">FCULG_00012573</name>
</gene>
<evidence type="ECO:0000259" key="2">
    <source>
        <dbReference type="PROSITE" id="PS50097"/>
    </source>
</evidence>
<dbReference type="EMBL" id="PVEM01000017">
    <property type="protein sequence ID" value="PTD02507.1"/>
    <property type="molecule type" value="Genomic_DNA"/>
</dbReference>
<dbReference type="Gene3D" id="3.30.710.10">
    <property type="entry name" value="Potassium Channel Kv1.1, Chain A"/>
    <property type="match status" value="1"/>
</dbReference>
<name>A0A2T4GG17_FUSCU</name>
<organism evidence="3 4">
    <name type="scientific">Fusarium culmorum</name>
    <dbReference type="NCBI Taxonomy" id="5516"/>
    <lineage>
        <taxon>Eukaryota</taxon>
        <taxon>Fungi</taxon>
        <taxon>Dikarya</taxon>
        <taxon>Ascomycota</taxon>
        <taxon>Pezizomycotina</taxon>
        <taxon>Sordariomycetes</taxon>
        <taxon>Hypocreomycetidae</taxon>
        <taxon>Hypocreales</taxon>
        <taxon>Nectriaceae</taxon>
        <taxon>Fusarium</taxon>
    </lineage>
</organism>
<comment type="caution">
    <text evidence="3">The sequence shown here is derived from an EMBL/GenBank/DDBJ whole genome shotgun (WGS) entry which is preliminary data.</text>
</comment>
<dbReference type="AlphaFoldDB" id="A0A2T4GG17"/>
<evidence type="ECO:0000256" key="1">
    <source>
        <dbReference type="SAM" id="MobiDB-lite"/>
    </source>
</evidence>